<dbReference type="Pfam" id="PF17761">
    <property type="entry name" value="DUF1016_N"/>
    <property type="match status" value="1"/>
</dbReference>
<accession>A0AAU9D2A9</accession>
<feature type="domain" description="YhcG N-terminal" evidence="2">
    <location>
        <begin position="11"/>
        <end position="147"/>
    </location>
</feature>
<feature type="domain" description="YhcG PDDEXK nuclease" evidence="1">
    <location>
        <begin position="176"/>
        <end position="326"/>
    </location>
</feature>
<keyword evidence="4" id="KW-1185">Reference proteome</keyword>
<dbReference type="PANTHER" id="PTHR30547">
    <property type="entry name" value="UNCHARACTERIZED PROTEIN YHCG-RELATED"/>
    <property type="match status" value="1"/>
</dbReference>
<keyword evidence="3" id="KW-0614">Plasmid</keyword>
<reference evidence="3 4" key="1">
    <citation type="submission" date="2021-12" db="EMBL/GenBank/DDBJ databases">
        <title>Genome sequencing of bacteria with rrn-lacking chromosome and rrn-plasmid.</title>
        <authorList>
            <person name="Anda M."/>
            <person name="Iwasaki W."/>
        </authorList>
    </citation>
    <scope>NUCLEOTIDE SEQUENCE [LARGE SCALE GENOMIC DNA]</scope>
    <source>
        <strain evidence="3 4">DSM 100852</strain>
        <plasmid evidence="3 4">pFA1</plasmid>
    </source>
</reference>
<organism evidence="3 4">
    <name type="scientific">Fulvitalea axinellae</name>
    <dbReference type="NCBI Taxonomy" id="1182444"/>
    <lineage>
        <taxon>Bacteria</taxon>
        <taxon>Pseudomonadati</taxon>
        <taxon>Bacteroidota</taxon>
        <taxon>Cytophagia</taxon>
        <taxon>Cytophagales</taxon>
        <taxon>Persicobacteraceae</taxon>
        <taxon>Fulvitalea</taxon>
    </lineage>
</organism>
<evidence type="ECO:0000259" key="1">
    <source>
        <dbReference type="Pfam" id="PF06250"/>
    </source>
</evidence>
<dbReference type="InterPro" id="IPR041527">
    <property type="entry name" value="YhcG_N"/>
</dbReference>
<evidence type="ECO:0000259" key="2">
    <source>
        <dbReference type="Pfam" id="PF17761"/>
    </source>
</evidence>
<evidence type="ECO:0000313" key="4">
    <source>
        <dbReference type="Proteomes" id="UP001348817"/>
    </source>
</evidence>
<name>A0AAU9D2A9_9BACT</name>
<dbReference type="KEGG" id="fax:FUAX_42140"/>
<dbReference type="InterPro" id="IPR009362">
    <property type="entry name" value="YhcG_C"/>
</dbReference>
<dbReference type="PANTHER" id="PTHR30547:SF5">
    <property type="entry name" value="NUCLEASE YHCG-RELATED"/>
    <property type="match status" value="1"/>
</dbReference>
<dbReference type="AlphaFoldDB" id="A0AAU9D2A9"/>
<gene>
    <name evidence="3" type="ORF">FUAX_42140</name>
</gene>
<dbReference type="GO" id="GO:0003676">
    <property type="term" value="F:nucleic acid binding"/>
    <property type="evidence" value="ECO:0007669"/>
    <property type="project" value="InterPro"/>
</dbReference>
<sequence length="343" mass="40524">MEIQGQVLFSEIRQLIELARSQAFQQVNSLQTRLYWQIGERVQKEILKSDRASYGKQVVQQLSEELQKDFGKGFGKRNLYRMLAFYNAFPDQEIVSTLWSQLTWSHFRLLVAVDEPLKREFYLKMCQNERWSVRRLQERMDSMLFERTAIAKKPEETIRRDLQKLENEKSMSTDLAFRDPYLLDFLGLKDSYSESELEDAILQDIQSFIMELGSDFAFLARQKRMSIGHEDFYLDLLFFHRKMQRLVAIDLKLGSFKHGYKSQMELYLNWLAKYEKQPHEKSPIGLILCADKNQEMVELLEMDKQGIHVARYHTELPPKALLQEKLHEAITKARKKSTSDEGS</sequence>
<proteinExistence type="predicted"/>
<dbReference type="RefSeq" id="WP_338394885.1">
    <property type="nucleotide sequence ID" value="NZ_AP025315.1"/>
</dbReference>
<dbReference type="InterPro" id="IPR011856">
    <property type="entry name" value="tRNA_endonuc-like_dom_sf"/>
</dbReference>
<dbReference type="Pfam" id="PF06250">
    <property type="entry name" value="YhcG_C"/>
    <property type="match status" value="1"/>
</dbReference>
<geneLocation type="plasmid" evidence="3 4">
    <name>pFA1</name>
</geneLocation>
<protein>
    <submittedName>
        <fullName evidence="3">DUF1016 domain-containing protein</fullName>
    </submittedName>
</protein>
<dbReference type="InterPro" id="IPR053148">
    <property type="entry name" value="PD-DEXK-like_domain"/>
</dbReference>
<evidence type="ECO:0000313" key="3">
    <source>
        <dbReference type="EMBL" id="BDD11782.1"/>
    </source>
</evidence>
<dbReference type="Proteomes" id="UP001348817">
    <property type="component" value="Plasmid pFA1"/>
</dbReference>
<dbReference type="EMBL" id="AP025315">
    <property type="protein sequence ID" value="BDD11782.1"/>
    <property type="molecule type" value="Genomic_DNA"/>
</dbReference>
<dbReference type="Gene3D" id="3.40.1350.10">
    <property type="match status" value="1"/>
</dbReference>